<reference evidence="2 3" key="1">
    <citation type="journal article" date="2018" name="Nat. Biotechnol.">
        <title>A standardized bacterial taxonomy based on genome phylogeny substantially revises the tree of life.</title>
        <authorList>
            <person name="Parks D.H."/>
            <person name="Chuvochina M."/>
            <person name="Waite D.W."/>
            <person name="Rinke C."/>
            <person name="Skarshewski A."/>
            <person name="Chaumeil P.A."/>
            <person name="Hugenholtz P."/>
        </authorList>
    </citation>
    <scope>NUCLEOTIDE SEQUENCE [LARGE SCALE GENOMIC DNA]</scope>
    <source>
        <strain evidence="2">UBA9956</strain>
    </source>
</reference>
<evidence type="ECO:0000313" key="2">
    <source>
        <dbReference type="EMBL" id="HAV92586.1"/>
    </source>
</evidence>
<dbReference type="InterPro" id="IPR049514">
    <property type="entry name" value="Fic-like_C"/>
</dbReference>
<organism evidence="2 3">
    <name type="scientific">candidate division WOR-3 bacterium</name>
    <dbReference type="NCBI Taxonomy" id="2052148"/>
    <lineage>
        <taxon>Bacteria</taxon>
        <taxon>Bacteria division WOR-3</taxon>
    </lineage>
</organism>
<dbReference type="Proteomes" id="UP000264062">
    <property type="component" value="Unassembled WGS sequence"/>
</dbReference>
<name>A0A350HAM0_UNCW3</name>
<accession>A0A350HAM0</accession>
<evidence type="ECO:0000259" key="1">
    <source>
        <dbReference type="Pfam" id="PF21247"/>
    </source>
</evidence>
<proteinExistence type="predicted"/>
<dbReference type="Pfam" id="PF21247">
    <property type="entry name" value="Fic-like_C"/>
    <property type="match status" value="1"/>
</dbReference>
<comment type="caution">
    <text evidence="2">The sequence shown here is derived from an EMBL/GenBank/DDBJ whole genome shotgun (WGS) entry which is preliminary data.</text>
</comment>
<sequence length="258" mass="30109">MHKIITEALHFMKVNYLKEKVIKQSDRPESNRIWNYSYEVLKEAIANAMYHRSYQIREPVEIRVYFDKIIILNRPGPDKSITNKDIKNMNFISRTYRNNRIGDFLKELKLTEGRGTGIPKILRKSRENNSPRPVIKTSRNRDYFMMEIPINRSFIEKRIEGKEPDAISLRPSGDQVGSKSGLSADELIILEKCKKESSVIELMGIVGRKNRTKFRDSLIVPLIKQRLIKMTIPDKPKSSKQKYLITEKGKEILDEGKK</sequence>
<protein>
    <recommendedName>
        <fullName evidence="1">Filamentation induced by cAMP protein Fic-like C-terminal domain-containing protein</fullName>
    </recommendedName>
</protein>
<dbReference type="PANTHER" id="PTHR30595:SF6">
    <property type="entry name" value="SCHLAFEN ALBA-2 DOMAIN-CONTAINING PROTEIN"/>
    <property type="match status" value="1"/>
</dbReference>
<dbReference type="EMBL" id="DMZY01000157">
    <property type="protein sequence ID" value="HAV92586.1"/>
    <property type="molecule type" value="Genomic_DNA"/>
</dbReference>
<evidence type="ECO:0000313" key="3">
    <source>
        <dbReference type="Proteomes" id="UP000264062"/>
    </source>
</evidence>
<dbReference type="Gene3D" id="3.30.565.60">
    <property type="match status" value="1"/>
</dbReference>
<dbReference type="Pfam" id="PF13749">
    <property type="entry name" value="HATPase_c_4"/>
    <property type="match status" value="1"/>
</dbReference>
<gene>
    <name evidence="2" type="ORF">DCW38_05330</name>
</gene>
<feature type="domain" description="Filamentation induced by cAMP protein Fic-like C-terminal" evidence="1">
    <location>
        <begin position="194"/>
        <end position="246"/>
    </location>
</feature>
<dbReference type="AlphaFoldDB" id="A0A350HAM0"/>
<dbReference type="InterPro" id="IPR038475">
    <property type="entry name" value="RecG_C_sf"/>
</dbReference>
<dbReference type="PANTHER" id="PTHR30595">
    <property type="entry name" value="GLPR-RELATED TRANSCRIPTIONAL REPRESSOR"/>
    <property type="match status" value="1"/>
</dbReference>